<evidence type="ECO:0000313" key="1">
    <source>
        <dbReference type="EMBL" id="SMF39967.1"/>
    </source>
</evidence>
<name>A0A1X7EU00_9PROT</name>
<organism evidence="1 2">
    <name type="scientific">Azospirillum oryzae</name>
    <dbReference type="NCBI Taxonomy" id="286727"/>
    <lineage>
        <taxon>Bacteria</taxon>
        <taxon>Pseudomonadati</taxon>
        <taxon>Pseudomonadota</taxon>
        <taxon>Alphaproteobacteria</taxon>
        <taxon>Rhodospirillales</taxon>
        <taxon>Azospirillaceae</taxon>
        <taxon>Azospirillum</taxon>
    </lineage>
</organism>
<sequence>MTCIGSFKETGNGWAGKITTVTFNRACALQRNEAKSADSEQPDYRVMCGPAEIGAAWIKNDTEDGRRVVSVRINAPVAGKFNALLVEDKHSADEDEGETKTAATAQLYFRN</sequence>
<accession>A0A1X7EU00</accession>
<reference evidence="1 2" key="1">
    <citation type="submission" date="2017-04" db="EMBL/GenBank/DDBJ databases">
        <authorList>
            <person name="Afonso C.L."/>
            <person name="Miller P.J."/>
            <person name="Scott M.A."/>
            <person name="Spackman E."/>
            <person name="Goraichik I."/>
            <person name="Dimitrov K.M."/>
            <person name="Suarez D.L."/>
            <person name="Swayne D.E."/>
        </authorList>
    </citation>
    <scope>NUCLEOTIDE SEQUENCE [LARGE SCALE GENOMIC DNA]</scope>
    <source>
        <strain evidence="1 2">A2P</strain>
    </source>
</reference>
<dbReference type="RefSeq" id="WP_085084859.1">
    <property type="nucleotide sequence ID" value="NZ_FXAK01000003.1"/>
</dbReference>
<dbReference type="EMBL" id="FXAK01000003">
    <property type="protein sequence ID" value="SMF39967.1"/>
    <property type="molecule type" value="Genomic_DNA"/>
</dbReference>
<evidence type="ECO:0000313" key="2">
    <source>
        <dbReference type="Proteomes" id="UP000192936"/>
    </source>
</evidence>
<gene>
    <name evidence="1" type="ORF">SAMN02982917_2022</name>
</gene>
<protein>
    <submittedName>
        <fullName evidence="1">Uncharacterized conserved protein, DUF736 family</fullName>
    </submittedName>
</protein>
<dbReference type="OrthoDB" id="9811595at2"/>
<proteinExistence type="predicted"/>
<dbReference type="STRING" id="286727.SAMN02982917_2022"/>
<dbReference type="Proteomes" id="UP000192936">
    <property type="component" value="Unassembled WGS sequence"/>
</dbReference>
<dbReference type="Pfam" id="PF05284">
    <property type="entry name" value="DUF736"/>
    <property type="match status" value="1"/>
</dbReference>
<dbReference type="InterPro" id="IPR007948">
    <property type="entry name" value="DUF736"/>
</dbReference>
<dbReference type="AlphaFoldDB" id="A0A1X7EU00"/>